<keyword evidence="1" id="KW-0132">Cell division</keyword>
<dbReference type="InterPro" id="IPR007838">
    <property type="entry name" value="Cell_div_ZapA-like"/>
</dbReference>
<keyword evidence="2" id="KW-1185">Reference proteome</keyword>
<evidence type="ECO:0000313" key="1">
    <source>
        <dbReference type="EMBL" id="KMS59165.1"/>
    </source>
</evidence>
<dbReference type="EMBL" id="JACU01000002">
    <property type="protein sequence ID" value="KMS59165.1"/>
    <property type="molecule type" value="Genomic_DNA"/>
</dbReference>
<reference evidence="1 2" key="1">
    <citation type="journal article" date="2015" name="G3 (Bethesda)">
        <title>Insights into Ongoing Evolution of the Hexachlorocyclohexane Catabolic Pathway from Comparative Genomics of Ten Sphingomonadaceae Strains.</title>
        <authorList>
            <person name="Pearce S.L."/>
            <person name="Oakeshott J.G."/>
            <person name="Pandey G."/>
        </authorList>
    </citation>
    <scope>NUCLEOTIDE SEQUENCE [LARGE SCALE GENOMIC DNA]</scope>
    <source>
        <strain evidence="1 2">LL02</strain>
    </source>
</reference>
<dbReference type="Pfam" id="PF05164">
    <property type="entry name" value="ZapA"/>
    <property type="match status" value="1"/>
</dbReference>
<sequence>MGNVTLSIGGRSFTLACADGEETHVTRLGRLIDDKAAASGAEGQTETRMLLFAALMMADELDELRKRPKTAEISPDFTERLGRIASHVENLASLLESDAASA</sequence>
<proteinExistence type="predicted"/>
<accession>A0A0J8AY78</accession>
<dbReference type="SUPFAM" id="SSF102829">
    <property type="entry name" value="Cell division protein ZapA-like"/>
    <property type="match status" value="1"/>
</dbReference>
<dbReference type="OrthoDB" id="9797575at2"/>
<gene>
    <name evidence="1" type="ORF">V474_08045</name>
</gene>
<name>A0A0J8AY78_9SPHN</name>
<dbReference type="RefSeq" id="WP_059149963.1">
    <property type="nucleotide sequence ID" value="NZ_KQ130452.1"/>
</dbReference>
<comment type="caution">
    <text evidence="1">The sequence shown here is derived from an EMBL/GenBank/DDBJ whole genome shotgun (WGS) entry which is preliminary data.</text>
</comment>
<keyword evidence="1" id="KW-0131">Cell cycle</keyword>
<dbReference type="GO" id="GO:0051301">
    <property type="term" value="P:cell division"/>
    <property type="evidence" value="ECO:0007669"/>
    <property type="project" value="UniProtKB-KW"/>
</dbReference>
<organism evidence="1 2">
    <name type="scientific">Novosphingobium barchaimii LL02</name>
    <dbReference type="NCBI Taxonomy" id="1114963"/>
    <lineage>
        <taxon>Bacteria</taxon>
        <taxon>Pseudomonadati</taxon>
        <taxon>Pseudomonadota</taxon>
        <taxon>Alphaproteobacteria</taxon>
        <taxon>Sphingomonadales</taxon>
        <taxon>Sphingomonadaceae</taxon>
        <taxon>Novosphingobium</taxon>
    </lineage>
</organism>
<dbReference type="Proteomes" id="UP000052268">
    <property type="component" value="Unassembled WGS sequence"/>
</dbReference>
<dbReference type="InterPro" id="IPR036192">
    <property type="entry name" value="Cell_div_ZapA-like_sf"/>
</dbReference>
<dbReference type="PATRIC" id="fig|1114963.3.peg.508"/>
<dbReference type="AlphaFoldDB" id="A0A0J8AY78"/>
<protein>
    <submittedName>
        <fullName evidence="1">Cell division protein ZapA</fullName>
    </submittedName>
</protein>
<evidence type="ECO:0000313" key="2">
    <source>
        <dbReference type="Proteomes" id="UP000052268"/>
    </source>
</evidence>